<dbReference type="OrthoDB" id="1081807at2759"/>
<dbReference type="SMART" id="SM00369">
    <property type="entry name" value="LRR_TYP"/>
    <property type="match status" value="11"/>
</dbReference>
<evidence type="ECO:0000256" key="10">
    <source>
        <dbReference type="ARBA" id="ARBA00023136"/>
    </source>
</evidence>
<feature type="transmembrane region" description="Helical" evidence="14">
    <location>
        <begin position="558"/>
        <end position="580"/>
    </location>
</feature>
<feature type="domain" description="TIR" evidence="15">
    <location>
        <begin position="611"/>
        <end position="753"/>
    </location>
</feature>
<dbReference type="Gene3D" id="3.80.10.10">
    <property type="entry name" value="Ribonuclease Inhibitor"/>
    <property type="match status" value="4"/>
</dbReference>
<dbReference type="GO" id="GO:0006955">
    <property type="term" value="P:immune response"/>
    <property type="evidence" value="ECO:0007669"/>
    <property type="project" value="InterPro"/>
</dbReference>
<evidence type="ECO:0000256" key="1">
    <source>
        <dbReference type="ARBA" id="ARBA00004251"/>
    </source>
</evidence>
<dbReference type="AlphaFoldDB" id="A0A7M7NNR5"/>
<evidence type="ECO:0000256" key="9">
    <source>
        <dbReference type="ARBA" id="ARBA00022989"/>
    </source>
</evidence>
<dbReference type="InterPro" id="IPR017241">
    <property type="entry name" value="Toll-like_receptor"/>
</dbReference>
<dbReference type="InterPro" id="IPR000483">
    <property type="entry name" value="Cys-rich_flank_reg_C"/>
</dbReference>
<dbReference type="KEGG" id="spu:115923185"/>
<dbReference type="GO" id="GO:0005886">
    <property type="term" value="C:plasma membrane"/>
    <property type="evidence" value="ECO:0007669"/>
    <property type="project" value="UniProtKB-SubCell"/>
</dbReference>
<dbReference type="InterPro" id="IPR000157">
    <property type="entry name" value="TIR_dom"/>
</dbReference>
<sequence length="765" mass="87526">MASYGVQFTGKFGAHVIFSVLRKVDIEATIGEIVQDLAADNFVVKNIKAYKENYDNNVTFLEPKAFGNLPTLGTLNMNNIKLATFDVGYFMGHFEIDRLLMDSSGIKYIHPVNTTLVQKGNVPLIKELTLNFNILSNIPRYALRGFEKLQVLNLQGNRISSINNESFCGLHALVALSLFYNKINSLPRASFACASNLTNIDLSRNNLATLDPQWFDRSWFLRSLVVDQSGIRRIAVGPWKATNLQTLVLTNNDLHSLSHGTFNGLANLKTLIVSGNFNLFQMSEDALTSVGSLESLVMTDLRQFTMKGSFRNMQQLLYLDMSYSLLKMSSIDQFTNTSALRVLNMSGSHLKAEDLVDIQTGTSLFSGLVSLHILKLRKNSLDNLHNIPGIFTPLGSLVELDLTSCRILQVASGTFANLTTLLVLRLPQNQLTSIFKDAFHGLYNLQVLQLQYNSITFIDQELFRGTNELVQLYLQNNHISTVASNTFMPSSLIRLNIAKNPLSCDCELTWFRQWLNEVEGKINFDPENETLCSSSSLKPLVNQIIWSFHPFEYCRINAMIIVSACFAPILVLTLGILVYLNRWWINYKLYLLKLAIVGYHEITEDRNPEDYEYQLNLMFHDDDEWWVNDFMKPFLEQRMPHLERVIFGDADLHPGLFYLNAIYDVIENSHKTILLLSNQSVDDTWYMTKLRMAVEHMNDTKLEKVILIFFEDIDDDHLPYLVRLLLSRNKPYLLWTEDEEGQEVFWAKVQKSMRSNRQMNNVIPV</sequence>
<dbReference type="InParanoid" id="A0A7M7NNR5"/>
<reference evidence="17" key="1">
    <citation type="submission" date="2015-02" db="EMBL/GenBank/DDBJ databases">
        <title>Genome sequencing for Strongylocentrotus purpuratus.</title>
        <authorList>
            <person name="Murali S."/>
            <person name="Liu Y."/>
            <person name="Vee V."/>
            <person name="English A."/>
            <person name="Wang M."/>
            <person name="Skinner E."/>
            <person name="Han Y."/>
            <person name="Muzny D.M."/>
            <person name="Worley K.C."/>
            <person name="Gibbs R.A."/>
        </authorList>
    </citation>
    <scope>NUCLEOTIDE SEQUENCE</scope>
</reference>
<dbReference type="Pfam" id="PF00560">
    <property type="entry name" value="LRR_1"/>
    <property type="match status" value="1"/>
</dbReference>
<dbReference type="InterPro" id="IPR003591">
    <property type="entry name" value="Leu-rich_rpt_typical-subtyp"/>
</dbReference>
<dbReference type="InterPro" id="IPR001611">
    <property type="entry name" value="Leu-rich_rpt"/>
</dbReference>
<proteinExistence type="inferred from homology"/>
<dbReference type="InterPro" id="IPR035897">
    <property type="entry name" value="Toll_tir_struct_dom_sf"/>
</dbReference>
<evidence type="ECO:0000256" key="5">
    <source>
        <dbReference type="ARBA" id="ARBA00022692"/>
    </source>
</evidence>
<evidence type="ECO:0000313" key="17">
    <source>
        <dbReference type="Proteomes" id="UP000007110"/>
    </source>
</evidence>
<keyword evidence="12" id="KW-0325">Glycoprotein</keyword>
<keyword evidence="9 14" id="KW-1133">Transmembrane helix</keyword>
<keyword evidence="4" id="KW-0433">Leucine-rich repeat</keyword>
<dbReference type="PIRSF" id="PIRSF037595">
    <property type="entry name" value="Toll-like_receptor"/>
    <property type="match status" value="1"/>
</dbReference>
<evidence type="ECO:0000256" key="14">
    <source>
        <dbReference type="SAM" id="Phobius"/>
    </source>
</evidence>
<dbReference type="InterPro" id="IPR032675">
    <property type="entry name" value="LRR_dom_sf"/>
</dbReference>
<keyword evidence="6" id="KW-0732">Signal</keyword>
<evidence type="ECO:0000259" key="15">
    <source>
        <dbReference type="PROSITE" id="PS50104"/>
    </source>
</evidence>
<dbReference type="GO" id="GO:0004888">
    <property type="term" value="F:transmembrane signaling receptor activity"/>
    <property type="evidence" value="ECO:0007669"/>
    <property type="project" value="InterPro"/>
</dbReference>
<keyword evidence="17" id="KW-1185">Reference proteome</keyword>
<evidence type="ECO:0000256" key="6">
    <source>
        <dbReference type="ARBA" id="ARBA00022729"/>
    </source>
</evidence>
<evidence type="ECO:0000256" key="13">
    <source>
        <dbReference type="ARBA" id="ARBA00023319"/>
    </source>
</evidence>
<organism evidence="16 17">
    <name type="scientific">Strongylocentrotus purpuratus</name>
    <name type="common">Purple sea urchin</name>
    <dbReference type="NCBI Taxonomy" id="7668"/>
    <lineage>
        <taxon>Eukaryota</taxon>
        <taxon>Metazoa</taxon>
        <taxon>Echinodermata</taxon>
        <taxon>Eleutherozoa</taxon>
        <taxon>Echinozoa</taxon>
        <taxon>Echinoidea</taxon>
        <taxon>Euechinoidea</taxon>
        <taxon>Echinacea</taxon>
        <taxon>Camarodonta</taxon>
        <taxon>Echinidea</taxon>
        <taxon>Strongylocentrotidae</taxon>
        <taxon>Strongylocentrotus</taxon>
    </lineage>
</organism>
<keyword evidence="13" id="KW-0393">Immunoglobulin domain</keyword>
<keyword evidence="10 14" id="KW-0472">Membrane</keyword>
<keyword evidence="11" id="KW-0675">Receptor</keyword>
<comment type="similarity">
    <text evidence="2">Belongs to the immunoglobulin superfamily. AMIGO family.</text>
</comment>
<dbReference type="OMA" id="YNENDVG"/>
<dbReference type="RefSeq" id="XP_030839386.1">
    <property type="nucleotide sequence ID" value="XM_030983526.1"/>
</dbReference>
<evidence type="ECO:0000256" key="2">
    <source>
        <dbReference type="ARBA" id="ARBA00005670"/>
    </source>
</evidence>
<name>A0A7M7NNR5_STRPU</name>
<evidence type="ECO:0000256" key="12">
    <source>
        <dbReference type="ARBA" id="ARBA00023180"/>
    </source>
</evidence>
<comment type="similarity">
    <text evidence="3">Belongs to the Toll-like receptor family.</text>
</comment>
<dbReference type="SUPFAM" id="SSF52058">
    <property type="entry name" value="L domain-like"/>
    <property type="match status" value="2"/>
</dbReference>
<dbReference type="SMART" id="SM00082">
    <property type="entry name" value="LRRCT"/>
    <property type="match status" value="1"/>
</dbReference>
<dbReference type="PANTHER" id="PTHR24368">
    <property type="entry name" value="AMPHOTERIN-INDUCED PROTEIN"/>
    <property type="match status" value="1"/>
</dbReference>
<dbReference type="SMART" id="SM00255">
    <property type="entry name" value="TIR"/>
    <property type="match status" value="1"/>
</dbReference>
<dbReference type="FunCoup" id="A0A7M7NNR5">
    <property type="interactions" value="622"/>
</dbReference>
<evidence type="ECO:0000256" key="4">
    <source>
        <dbReference type="ARBA" id="ARBA00022614"/>
    </source>
</evidence>
<dbReference type="SUPFAM" id="SSF52200">
    <property type="entry name" value="Toll/Interleukin receptor TIR domain"/>
    <property type="match status" value="1"/>
</dbReference>
<dbReference type="Pfam" id="PF13855">
    <property type="entry name" value="LRR_8"/>
    <property type="match status" value="3"/>
</dbReference>
<dbReference type="InterPro" id="IPR031283">
    <property type="entry name" value="AMIGO"/>
</dbReference>
<comment type="subcellular location">
    <subcellularLocation>
        <location evidence="1">Cell membrane</location>
        <topology evidence="1">Single-pass type I membrane protein</topology>
    </subcellularLocation>
</comment>
<dbReference type="FunFam" id="3.80.10.10:FF:001360">
    <property type="entry name" value="Uncharacterized protein"/>
    <property type="match status" value="1"/>
</dbReference>
<dbReference type="GeneID" id="115923185"/>
<dbReference type="PROSITE" id="PS50104">
    <property type="entry name" value="TIR"/>
    <property type="match status" value="1"/>
</dbReference>
<dbReference type="Gene3D" id="3.40.50.10140">
    <property type="entry name" value="Toll/interleukin-1 receptor homology (TIR) domain"/>
    <property type="match status" value="1"/>
</dbReference>
<reference evidence="16" key="2">
    <citation type="submission" date="2021-01" db="UniProtKB">
        <authorList>
            <consortium name="EnsemblMetazoa"/>
        </authorList>
    </citation>
    <scope>IDENTIFICATION</scope>
</reference>
<evidence type="ECO:0000256" key="11">
    <source>
        <dbReference type="ARBA" id="ARBA00023170"/>
    </source>
</evidence>
<keyword evidence="8" id="KW-0130">Cell adhesion</keyword>
<accession>A0A7M7NNR5</accession>
<evidence type="ECO:0000256" key="3">
    <source>
        <dbReference type="ARBA" id="ARBA00009634"/>
    </source>
</evidence>
<dbReference type="PROSITE" id="PS51450">
    <property type="entry name" value="LRR"/>
    <property type="match status" value="2"/>
</dbReference>
<dbReference type="PANTHER" id="PTHR24368:SF210">
    <property type="entry name" value="SURFACE ANTIGEN BSPA-LIKE"/>
    <property type="match status" value="1"/>
</dbReference>
<evidence type="ECO:0000256" key="8">
    <source>
        <dbReference type="ARBA" id="ARBA00022889"/>
    </source>
</evidence>
<dbReference type="EnsemblMetazoa" id="XM_030983526">
    <property type="protein sequence ID" value="XP_030839386"/>
    <property type="gene ID" value="LOC115923185"/>
</dbReference>
<evidence type="ECO:0000313" key="16">
    <source>
        <dbReference type="EnsemblMetazoa" id="XP_030839386"/>
    </source>
</evidence>
<dbReference type="GO" id="GO:0002224">
    <property type="term" value="P:toll-like receptor signaling pathway"/>
    <property type="evidence" value="ECO:0007669"/>
    <property type="project" value="InterPro"/>
</dbReference>
<dbReference type="Pfam" id="PF01582">
    <property type="entry name" value="TIR"/>
    <property type="match status" value="1"/>
</dbReference>
<evidence type="ECO:0000256" key="7">
    <source>
        <dbReference type="ARBA" id="ARBA00022737"/>
    </source>
</evidence>
<protein>
    <recommendedName>
        <fullName evidence="15">TIR domain-containing protein</fullName>
    </recommendedName>
</protein>
<keyword evidence="5 14" id="KW-0812">Transmembrane</keyword>
<dbReference type="Proteomes" id="UP000007110">
    <property type="component" value="Unassembled WGS sequence"/>
</dbReference>
<dbReference type="GO" id="GO:0007155">
    <property type="term" value="P:cell adhesion"/>
    <property type="evidence" value="ECO:0007669"/>
    <property type="project" value="UniProtKB-KW"/>
</dbReference>
<keyword evidence="7" id="KW-0677">Repeat</keyword>